<proteinExistence type="predicted"/>
<dbReference type="AlphaFoldDB" id="A0AAD8YCM3"/>
<feature type="transmembrane region" description="Helical" evidence="2">
    <location>
        <begin position="276"/>
        <end position="300"/>
    </location>
</feature>
<protein>
    <recommendedName>
        <fullName evidence="6">CNNM transmembrane domain-containing protein</fullName>
    </recommendedName>
</protein>
<evidence type="ECO:0008006" key="6">
    <source>
        <dbReference type="Google" id="ProtNLM"/>
    </source>
</evidence>
<feature type="signal peptide" evidence="3">
    <location>
        <begin position="1"/>
        <end position="19"/>
    </location>
</feature>
<sequence length="317" mass="34015">MKYLLSVATAALSIGLTTAAPAIVWKAGSSPASPSHVSEQIDTLSLLDATLNNDDSAAASSTGLSAVIFLVGRDADGSEGLVSMASSGKLPGVQKKHAHADSIHYHVDGVESSRTVAKDARLSGGMNVVEVALDEFHRKLASLAQSEQEEELVEDAAVEGGKKVNKAEQKRRRAISEADVLIVSVTDKDNAAAIDSSIVKAIDSKVVQNVILSSIRSTDEVKRSRRMAVVDKMNKSARSASAGRRRRLDEDNENNNDDGNQQQEEGVYYVNMTPNILAGILFFFMFVMVTHLGLSCMNMIEGQDVYVKKLPAIGREV</sequence>
<evidence type="ECO:0000256" key="2">
    <source>
        <dbReference type="SAM" id="Phobius"/>
    </source>
</evidence>
<comment type="caution">
    <text evidence="4">The sequence shown here is derived from an EMBL/GenBank/DDBJ whole genome shotgun (WGS) entry which is preliminary data.</text>
</comment>
<keyword evidence="5" id="KW-1185">Reference proteome</keyword>
<keyword evidence="2" id="KW-0472">Membrane</keyword>
<dbReference type="Proteomes" id="UP001224775">
    <property type="component" value="Unassembled WGS sequence"/>
</dbReference>
<evidence type="ECO:0000256" key="3">
    <source>
        <dbReference type="SAM" id="SignalP"/>
    </source>
</evidence>
<keyword evidence="3" id="KW-0732">Signal</keyword>
<organism evidence="4 5">
    <name type="scientific">Skeletonema marinoi</name>
    <dbReference type="NCBI Taxonomy" id="267567"/>
    <lineage>
        <taxon>Eukaryota</taxon>
        <taxon>Sar</taxon>
        <taxon>Stramenopiles</taxon>
        <taxon>Ochrophyta</taxon>
        <taxon>Bacillariophyta</taxon>
        <taxon>Coscinodiscophyceae</taxon>
        <taxon>Thalassiosirophycidae</taxon>
        <taxon>Thalassiosirales</taxon>
        <taxon>Skeletonemataceae</taxon>
        <taxon>Skeletonema</taxon>
        <taxon>Skeletonema marinoi-dohrnii complex</taxon>
    </lineage>
</organism>
<dbReference type="EMBL" id="JATAAI010000009">
    <property type="protein sequence ID" value="KAK1743358.1"/>
    <property type="molecule type" value="Genomic_DNA"/>
</dbReference>
<evidence type="ECO:0000313" key="5">
    <source>
        <dbReference type="Proteomes" id="UP001224775"/>
    </source>
</evidence>
<feature type="region of interest" description="Disordered" evidence="1">
    <location>
        <begin position="232"/>
        <end position="263"/>
    </location>
</feature>
<feature type="chain" id="PRO_5041967468" description="CNNM transmembrane domain-containing protein" evidence="3">
    <location>
        <begin position="20"/>
        <end position="317"/>
    </location>
</feature>
<keyword evidence="2" id="KW-0812">Transmembrane</keyword>
<gene>
    <name evidence="4" type="ORF">QTG54_005979</name>
</gene>
<evidence type="ECO:0000256" key="1">
    <source>
        <dbReference type="SAM" id="MobiDB-lite"/>
    </source>
</evidence>
<accession>A0AAD8YCM3</accession>
<keyword evidence="2" id="KW-1133">Transmembrane helix</keyword>
<name>A0AAD8YCM3_9STRA</name>
<evidence type="ECO:0000313" key="4">
    <source>
        <dbReference type="EMBL" id="KAK1743358.1"/>
    </source>
</evidence>
<reference evidence="4" key="1">
    <citation type="submission" date="2023-06" db="EMBL/GenBank/DDBJ databases">
        <title>Survivors Of The Sea: Transcriptome response of Skeletonema marinoi to long-term dormancy.</title>
        <authorList>
            <person name="Pinder M.I.M."/>
            <person name="Kourtchenko O."/>
            <person name="Robertson E.K."/>
            <person name="Larsson T."/>
            <person name="Maumus F."/>
            <person name="Osuna-Cruz C.M."/>
            <person name="Vancaester E."/>
            <person name="Stenow R."/>
            <person name="Vandepoele K."/>
            <person name="Ploug H."/>
            <person name="Bruchert V."/>
            <person name="Godhe A."/>
            <person name="Topel M."/>
        </authorList>
    </citation>
    <scope>NUCLEOTIDE SEQUENCE</scope>
    <source>
        <strain evidence="4">R05AC</strain>
    </source>
</reference>